<sequence length="203" mass="21624">MPVILAFKLATAPVLILCLTLLSRKYGPAIGGMLMGVPLITGPISVFTALEHGASFAQHAAVANFVGQVSTCIFCFTYALLAKRLNVALTVLCSVGAFFAATLIWNEFEWTVTSGLGLVLITILLLMALLKPVNIDAAAKITIRFDLTLRMLVSAAFVLLITFLTGHFGAKLSGLLAPFPVFVLILSVFTHHQMGTGGRIKSC</sequence>
<name>A0A838B142_9HYPH</name>
<keyword evidence="3" id="KW-1185">Reference proteome</keyword>
<keyword evidence="1" id="KW-0812">Transmembrane</keyword>
<comment type="caution">
    <text evidence="2">The sequence shown here is derived from an EMBL/GenBank/DDBJ whole genome shotgun (WGS) entry which is preliminary data.</text>
</comment>
<feature type="transmembrane region" description="Helical" evidence="1">
    <location>
        <begin position="6"/>
        <end position="22"/>
    </location>
</feature>
<dbReference type="EMBL" id="JACDTY010000002">
    <property type="protein sequence ID" value="MBA1139761.1"/>
    <property type="molecule type" value="Genomic_DNA"/>
</dbReference>
<accession>A0A838B142</accession>
<feature type="transmembrane region" description="Helical" evidence="1">
    <location>
        <begin position="56"/>
        <end position="80"/>
    </location>
</feature>
<protein>
    <submittedName>
        <fullName evidence="2">Uncharacterized protein</fullName>
    </submittedName>
</protein>
<dbReference type="RefSeq" id="WP_181056452.1">
    <property type="nucleotide sequence ID" value="NZ_JACDTY010000002.1"/>
</dbReference>
<feature type="transmembrane region" description="Helical" evidence="1">
    <location>
        <begin position="29"/>
        <end position="50"/>
    </location>
</feature>
<gene>
    <name evidence="2" type="ORF">H0241_05770</name>
</gene>
<keyword evidence="1" id="KW-0472">Membrane</keyword>
<evidence type="ECO:0000313" key="3">
    <source>
        <dbReference type="Proteomes" id="UP000558284"/>
    </source>
</evidence>
<dbReference type="AlphaFoldDB" id="A0A838B142"/>
<reference evidence="2 3" key="1">
    <citation type="submission" date="2020-07" db="EMBL/GenBank/DDBJ databases">
        <title>Definition of the novel symbiovar canariense within Mesorhizobium novociceri, a new species of genus Mesorhizobium nodulating Cicer canariense in the Caldera de Taburiente National Park (La Palma, Canary Islands).</title>
        <authorList>
            <person name="Leon-Barrios M."/>
            <person name="Perez-Yepez J."/>
            <person name="Flores-Felix J.D."/>
            <person name="Ramirez-Baena M.H."/>
            <person name="Pulido-Suarez L."/>
            <person name="Igual J.M."/>
            <person name="Velazquez E."/>
            <person name="Peix A."/>
        </authorList>
    </citation>
    <scope>NUCLEOTIDE SEQUENCE [LARGE SCALE GENOMIC DNA]</scope>
    <source>
        <strain evidence="2 3">CCANP35</strain>
    </source>
</reference>
<keyword evidence="1" id="KW-1133">Transmembrane helix</keyword>
<evidence type="ECO:0000313" key="2">
    <source>
        <dbReference type="EMBL" id="MBA1139761.1"/>
    </source>
</evidence>
<organism evidence="2 3">
    <name type="scientific">Mesorhizobium neociceri</name>
    <dbReference type="NCBI Taxonomy" id="1307853"/>
    <lineage>
        <taxon>Bacteria</taxon>
        <taxon>Pseudomonadati</taxon>
        <taxon>Pseudomonadota</taxon>
        <taxon>Alphaproteobacteria</taxon>
        <taxon>Hyphomicrobiales</taxon>
        <taxon>Phyllobacteriaceae</taxon>
        <taxon>Mesorhizobium</taxon>
    </lineage>
</organism>
<feature type="transmembrane region" description="Helical" evidence="1">
    <location>
        <begin position="111"/>
        <end position="130"/>
    </location>
</feature>
<feature type="transmembrane region" description="Helical" evidence="1">
    <location>
        <begin position="175"/>
        <end position="192"/>
    </location>
</feature>
<dbReference type="Proteomes" id="UP000558284">
    <property type="component" value="Unassembled WGS sequence"/>
</dbReference>
<evidence type="ECO:0000256" key="1">
    <source>
        <dbReference type="SAM" id="Phobius"/>
    </source>
</evidence>
<proteinExistence type="predicted"/>
<feature type="transmembrane region" description="Helical" evidence="1">
    <location>
        <begin position="87"/>
        <end position="105"/>
    </location>
</feature>
<feature type="transmembrane region" description="Helical" evidence="1">
    <location>
        <begin position="151"/>
        <end position="169"/>
    </location>
</feature>